<feature type="compositionally biased region" description="Low complexity" evidence="1">
    <location>
        <begin position="45"/>
        <end position="56"/>
    </location>
</feature>
<evidence type="ECO:0000313" key="3">
    <source>
        <dbReference type="WBParaSite" id="MBELARI_LOCUS19614"/>
    </source>
</evidence>
<sequence length="84" mass="9820">MNETCAEEIVWVKMRQEWHSSAWRSLSSTLGQPILEDESDGRNPSVSISSTTSSQTGRMSETRERRRQWKHRPWASYVVPERLV</sequence>
<dbReference type="WBParaSite" id="MBELARI_LOCUS19614">
    <property type="protein sequence ID" value="MBELARI_LOCUS19614"/>
    <property type="gene ID" value="MBELARI_LOCUS19614"/>
</dbReference>
<organism evidence="2 3">
    <name type="scientific">Mesorhabditis belari</name>
    <dbReference type="NCBI Taxonomy" id="2138241"/>
    <lineage>
        <taxon>Eukaryota</taxon>
        <taxon>Metazoa</taxon>
        <taxon>Ecdysozoa</taxon>
        <taxon>Nematoda</taxon>
        <taxon>Chromadorea</taxon>
        <taxon>Rhabditida</taxon>
        <taxon>Rhabditina</taxon>
        <taxon>Rhabditomorpha</taxon>
        <taxon>Rhabditoidea</taxon>
        <taxon>Rhabditidae</taxon>
        <taxon>Mesorhabditinae</taxon>
        <taxon>Mesorhabditis</taxon>
    </lineage>
</organism>
<accession>A0AAF3EZI2</accession>
<protein>
    <submittedName>
        <fullName evidence="3">Uncharacterized protein</fullName>
    </submittedName>
</protein>
<evidence type="ECO:0000313" key="2">
    <source>
        <dbReference type="Proteomes" id="UP000887575"/>
    </source>
</evidence>
<proteinExistence type="predicted"/>
<dbReference type="Proteomes" id="UP000887575">
    <property type="component" value="Unassembled WGS sequence"/>
</dbReference>
<name>A0AAF3EZI2_9BILA</name>
<dbReference type="AlphaFoldDB" id="A0AAF3EZI2"/>
<reference evidence="3" key="1">
    <citation type="submission" date="2024-02" db="UniProtKB">
        <authorList>
            <consortium name="WormBaseParasite"/>
        </authorList>
    </citation>
    <scope>IDENTIFICATION</scope>
</reference>
<keyword evidence="2" id="KW-1185">Reference proteome</keyword>
<feature type="region of interest" description="Disordered" evidence="1">
    <location>
        <begin position="33"/>
        <end position="69"/>
    </location>
</feature>
<evidence type="ECO:0000256" key="1">
    <source>
        <dbReference type="SAM" id="MobiDB-lite"/>
    </source>
</evidence>